<name>A0A5M3T5U1_LIMPL</name>
<dbReference type="Pfam" id="PF06897">
    <property type="entry name" value="DUF1269"/>
    <property type="match status" value="1"/>
</dbReference>
<dbReference type="InterPro" id="IPR009200">
    <property type="entry name" value="DUF1269_membrane"/>
</dbReference>
<gene>
    <name evidence="1" type="ORF">NIES46_13090</name>
</gene>
<sequence length="184" mass="19478">MTSIETPTTLIVTAYNNKNQAKEVLKVLKDMERAGIIFIVNAAVMVKNEKGKVSISETGDTGPRGGAIMGGITAGLIALFNPIGALGVIAMTAGGAGVGALVTHFIDLGFPQEDLKDLSESLTPGSSALIALVEQTWVEKVCEELAKFEGKLYRRAIKEELAAQLTETAKTVEVEPETESESNQ</sequence>
<evidence type="ECO:0008006" key="3">
    <source>
        <dbReference type="Google" id="ProtNLM"/>
    </source>
</evidence>
<keyword evidence="2" id="KW-1185">Reference proteome</keyword>
<accession>A0A5M3T5U1</accession>
<evidence type="ECO:0000313" key="1">
    <source>
        <dbReference type="EMBL" id="GCE93260.1"/>
    </source>
</evidence>
<dbReference type="Proteomes" id="UP000326169">
    <property type="component" value="Unassembled WGS sequence"/>
</dbReference>
<evidence type="ECO:0000313" key="2">
    <source>
        <dbReference type="Proteomes" id="UP000326169"/>
    </source>
</evidence>
<reference evidence="1 2" key="1">
    <citation type="journal article" date="2019" name="J Genomics">
        <title>The Draft Genome of a Hydrogen-producing Cyanobacterium, Arthrospira platensis NIES-46.</title>
        <authorList>
            <person name="Suzuki S."/>
            <person name="Yamaguchi H."/>
            <person name="Kawachi M."/>
        </authorList>
    </citation>
    <scope>NUCLEOTIDE SEQUENCE [LARGE SCALE GENOMIC DNA]</scope>
    <source>
        <strain evidence="1 2">NIES-46</strain>
    </source>
</reference>
<proteinExistence type="predicted"/>
<dbReference type="GeneID" id="301682200"/>
<organism evidence="1 2">
    <name type="scientific">Limnospira platensis NIES-46</name>
    <dbReference type="NCBI Taxonomy" id="1236695"/>
    <lineage>
        <taxon>Bacteria</taxon>
        <taxon>Bacillati</taxon>
        <taxon>Cyanobacteriota</taxon>
        <taxon>Cyanophyceae</taxon>
        <taxon>Oscillatoriophycideae</taxon>
        <taxon>Oscillatoriales</taxon>
        <taxon>Sirenicapillariaceae</taxon>
        <taxon>Limnospira</taxon>
    </lineage>
</organism>
<comment type="caution">
    <text evidence="1">The sequence shown here is derived from an EMBL/GenBank/DDBJ whole genome shotgun (WGS) entry which is preliminary data.</text>
</comment>
<protein>
    <recommendedName>
        <fullName evidence="3">DUF1269 domain-containing protein</fullName>
    </recommendedName>
</protein>
<dbReference type="EMBL" id="BIMW01000068">
    <property type="protein sequence ID" value="GCE93260.1"/>
    <property type="molecule type" value="Genomic_DNA"/>
</dbReference>
<dbReference type="RefSeq" id="WP_006618822.1">
    <property type="nucleotide sequence ID" value="NZ_BIMW01000068.1"/>
</dbReference>